<evidence type="ECO:0000313" key="4">
    <source>
        <dbReference type="Proteomes" id="UP001150904"/>
    </source>
</evidence>
<dbReference type="Proteomes" id="UP001150904">
    <property type="component" value="Unassembled WGS sequence"/>
</dbReference>
<organism evidence="3 4">
    <name type="scientific">Penicillium cinerascens</name>
    <dbReference type="NCBI Taxonomy" id="70096"/>
    <lineage>
        <taxon>Eukaryota</taxon>
        <taxon>Fungi</taxon>
        <taxon>Dikarya</taxon>
        <taxon>Ascomycota</taxon>
        <taxon>Pezizomycotina</taxon>
        <taxon>Eurotiomycetes</taxon>
        <taxon>Eurotiomycetidae</taxon>
        <taxon>Eurotiales</taxon>
        <taxon>Aspergillaceae</taxon>
        <taxon>Penicillium</taxon>
    </lineage>
</organism>
<accession>A0A9W9MI17</accession>
<dbReference type="RefSeq" id="XP_058307629.1">
    <property type="nucleotide sequence ID" value="XM_058453438.1"/>
</dbReference>
<keyword evidence="1" id="KW-0677">Repeat</keyword>
<dbReference type="GeneID" id="83180739"/>
<dbReference type="EMBL" id="JAPQKR010000013">
    <property type="protein sequence ID" value="KAJ5201713.1"/>
    <property type="molecule type" value="Genomic_DNA"/>
</dbReference>
<dbReference type="InterPro" id="IPR036770">
    <property type="entry name" value="Ankyrin_rpt-contain_sf"/>
</dbReference>
<reference evidence="3" key="1">
    <citation type="submission" date="2022-12" db="EMBL/GenBank/DDBJ databases">
        <authorList>
            <person name="Petersen C."/>
        </authorList>
    </citation>
    <scope>NUCLEOTIDE SEQUENCE</scope>
    <source>
        <strain evidence="3">IBT 15544</strain>
    </source>
</reference>
<dbReference type="AlphaFoldDB" id="A0A9W9MI17"/>
<dbReference type="Gene3D" id="1.25.40.20">
    <property type="entry name" value="Ankyrin repeat-containing domain"/>
    <property type="match status" value="1"/>
</dbReference>
<evidence type="ECO:0000256" key="1">
    <source>
        <dbReference type="ARBA" id="ARBA00022737"/>
    </source>
</evidence>
<protein>
    <recommendedName>
        <fullName evidence="5">Ankyrin</fullName>
    </recommendedName>
</protein>
<gene>
    <name evidence="3" type="ORF">N7498_006376</name>
</gene>
<evidence type="ECO:0008006" key="5">
    <source>
        <dbReference type="Google" id="ProtNLM"/>
    </source>
</evidence>
<reference evidence="3" key="2">
    <citation type="journal article" date="2023" name="IMA Fungus">
        <title>Comparative genomic study of the Penicillium genus elucidates a diverse pangenome and 15 lateral gene transfer events.</title>
        <authorList>
            <person name="Petersen C."/>
            <person name="Sorensen T."/>
            <person name="Nielsen M.R."/>
            <person name="Sondergaard T.E."/>
            <person name="Sorensen J.L."/>
            <person name="Fitzpatrick D.A."/>
            <person name="Frisvad J.C."/>
            <person name="Nielsen K.L."/>
        </authorList>
    </citation>
    <scope>NUCLEOTIDE SEQUENCE</scope>
    <source>
        <strain evidence="3">IBT 15544</strain>
    </source>
</reference>
<dbReference type="SUPFAM" id="SSF48403">
    <property type="entry name" value="Ankyrin repeat"/>
    <property type="match status" value="1"/>
</dbReference>
<keyword evidence="2" id="KW-0040">ANK repeat</keyword>
<proteinExistence type="predicted"/>
<sequence>MSRPIQWTMKAALVSHGQPLWGHAKIVRMLLDRVDLEINFKDKDGYTPMALAARRGHSAVFRALVERKDLDRNSRDDYGWTPLMLASVESEVEEELESSGWMD</sequence>
<dbReference type="InterPro" id="IPR002110">
    <property type="entry name" value="Ankyrin_rpt"/>
</dbReference>
<dbReference type="PANTHER" id="PTHR24166:SF48">
    <property type="entry name" value="PROTEIN VAPYRIN"/>
    <property type="match status" value="1"/>
</dbReference>
<dbReference type="PANTHER" id="PTHR24166">
    <property type="entry name" value="ROLLING PEBBLES, ISOFORM B"/>
    <property type="match status" value="1"/>
</dbReference>
<evidence type="ECO:0000313" key="3">
    <source>
        <dbReference type="EMBL" id="KAJ5201713.1"/>
    </source>
</evidence>
<dbReference type="OrthoDB" id="20872at2759"/>
<dbReference type="Pfam" id="PF12796">
    <property type="entry name" value="Ank_2"/>
    <property type="match status" value="1"/>
</dbReference>
<name>A0A9W9MI17_9EURO</name>
<comment type="caution">
    <text evidence="3">The sequence shown here is derived from an EMBL/GenBank/DDBJ whole genome shotgun (WGS) entry which is preliminary data.</text>
</comment>
<evidence type="ECO:0000256" key="2">
    <source>
        <dbReference type="ARBA" id="ARBA00023043"/>
    </source>
</evidence>
<dbReference type="InterPro" id="IPR050889">
    <property type="entry name" value="Dendritic_Spine_Reg/Scaffold"/>
</dbReference>
<keyword evidence="4" id="KW-1185">Reference proteome</keyword>